<keyword evidence="2" id="KW-0812">Transmembrane</keyword>
<feature type="compositionally biased region" description="Pro residues" evidence="1">
    <location>
        <begin position="499"/>
        <end position="513"/>
    </location>
</feature>
<evidence type="ECO:0000256" key="2">
    <source>
        <dbReference type="SAM" id="Phobius"/>
    </source>
</evidence>
<dbReference type="EMBL" id="LT629695">
    <property type="protein sequence ID" value="SDH22873.1"/>
    <property type="molecule type" value="Genomic_DNA"/>
</dbReference>
<feature type="transmembrane region" description="Helical" evidence="2">
    <location>
        <begin position="40"/>
        <end position="64"/>
    </location>
</feature>
<dbReference type="PANTHER" id="PTHR36844">
    <property type="entry name" value="PROTEASE PRSW"/>
    <property type="match status" value="1"/>
</dbReference>
<feature type="transmembrane region" description="Helical" evidence="2">
    <location>
        <begin position="309"/>
        <end position="333"/>
    </location>
</feature>
<feature type="transmembrane region" description="Helical" evidence="2">
    <location>
        <begin position="103"/>
        <end position="122"/>
    </location>
</feature>
<sequence>MTLAQPPQTPQQPGYQPAPQQLVAPQAPPMPALSKPSSTGLILGIVGVAALGLASVVTLFMLAVVFGLGFAVPIAGFLGLFPLAFVVWALLGLDRWEPEPRVALWLSVLWGGTMAVLLTLLLNEAVLQPFLAVPILSVPAFADTIYGILAPAFPALRDLVESGGASTAQAVYSFYGPVIQAPFTEELWKAVPVVVMFLFVRKHFDGPIDGFVIAGFSAAGFAYTENILYFGRELAEVGDASFIFFLRGIMSPLAHVIFTAVGVGLALGFAARRSSRLWILLALPVGLGVSMFLHALWNSASFWVPAGMLGFFIYYGLVQVPICIGALLLVVMLRRFEARLTRLRLDEYAEAGWFSNEESRMLSSSDGRLSLTQWARRKGLQRAMQAYIRIATRLAANRQRAIIGREKLRPVADEARLLGDVAALRSYMATVGGGAPVQVGVGQQLPAPIQGSTPHSQRFATAPGAQAQPWQQGWQYAMAVGGSAPAQPNAAPTQVAPPFVAPQPPQQQAPVQPPQQGGTQGW</sequence>
<evidence type="ECO:0000313" key="4">
    <source>
        <dbReference type="Proteomes" id="UP000198822"/>
    </source>
</evidence>
<keyword evidence="4" id="KW-1185">Reference proteome</keyword>
<evidence type="ECO:0000313" key="3">
    <source>
        <dbReference type="EMBL" id="SDH22873.1"/>
    </source>
</evidence>
<protein>
    <submittedName>
        <fullName evidence="3">Membrane proteinase PrsW, cleaves anti-sigma factor RsiW, M82 family</fullName>
    </submittedName>
</protein>
<dbReference type="STRING" id="399736.SAMN04489720_0478"/>
<keyword evidence="2" id="KW-1133">Transmembrane helix</keyword>
<feature type="transmembrane region" description="Helical" evidence="2">
    <location>
        <begin position="244"/>
        <end position="270"/>
    </location>
</feature>
<proteinExistence type="predicted"/>
<feature type="transmembrane region" description="Helical" evidence="2">
    <location>
        <begin position="277"/>
        <end position="297"/>
    </location>
</feature>
<feature type="transmembrane region" description="Helical" evidence="2">
    <location>
        <begin position="128"/>
        <end position="149"/>
    </location>
</feature>
<feature type="region of interest" description="Disordered" evidence="1">
    <location>
        <begin position="1"/>
        <end position="20"/>
    </location>
</feature>
<dbReference type="AlphaFoldDB" id="A0A1G8APS7"/>
<dbReference type="Pfam" id="PF13367">
    <property type="entry name" value="PrsW-protease"/>
    <property type="match status" value="1"/>
</dbReference>
<name>A0A1G8APS7_9MICO</name>
<evidence type="ECO:0000256" key="1">
    <source>
        <dbReference type="SAM" id="MobiDB-lite"/>
    </source>
</evidence>
<dbReference type="OrthoDB" id="9785431at2"/>
<feature type="compositionally biased region" description="Low complexity" evidence="1">
    <location>
        <begin position="11"/>
        <end position="20"/>
    </location>
</feature>
<feature type="region of interest" description="Disordered" evidence="1">
    <location>
        <begin position="483"/>
        <end position="522"/>
    </location>
</feature>
<keyword evidence="2" id="KW-0472">Membrane</keyword>
<dbReference type="Proteomes" id="UP000198822">
    <property type="component" value="Chromosome I"/>
</dbReference>
<feature type="transmembrane region" description="Helical" evidence="2">
    <location>
        <begin position="70"/>
        <end position="91"/>
    </location>
</feature>
<organism evidence="3 4">
    <name type="scientific">Agrococcus jejuensis</name>
    <dbReference type="NCBI Taxonomy" id="399736"/>
    <lineage>
        <taxon>Bacteria</taxon>
        <taxon>Bacillati</taxon>
        <taxon>Actinomycetota</taxon>
        <taxon>Actinomycetes</taxon>
        <taxon>Micrococcales</taxon>
        <taxon>Microbacteriaceae</taxon>
        <taxon>Agrococcus</taxon>
    </lineage>
</organism>
<reference evidence="4" key="1">
    <citation type="submission" date="2016-10" db="EMBL/GenBank/DDBJ databases">
        <authorList>
            <person name="Varghese N."/>
            <person name="Submissions S."/>
        </authorList>
    </citation>
    <scope>NUCLEOTIDE SEQUENCE [LARGE SCALE GENOMIC DNA]</scope>
    <source>
        <strain evidence="4">DSM 22002</strain>
    </source>
</reference>
<dbReference type="PANTHER" id="PTHR36844:SF1">
    <property type="entry name" value="PROTEASE PRSW"/>
    <property type="match status" value="1"/>
</dbReference>
<gene>
    <name evidence="3" type="ORF">SAMN04489720_0478</name>
</gene>
<dbReference type="InterPro" id="IPR026898">
    <property type="entry name" value="PrsW"/>
</dbReference>
<dbReference type="RefSeq" id="WP_092502098.1">
    <property type="nucleotide sequence ID" value="NZ_LT629695.1"/>
</dbReference>
<dbReference type="GO" id="GO:0008233">
    <property type="term" value="F:peptidase activity"/>
    <property type="evidence" value="ECO:0007669"/>
    <property type="project" value="InterPro"/>
</dbReference>
<accession>A0A1G8APS7</accession>